<organism evidence="6 7">
    <name type="scientific">Anolis carolinensis</name>
    <name type="common">Green anole</name>
    <name type="synonym">American chameleon</name>
    <dbReference type="NCBI Taxonomy" id="28377"/>
    <lineage>
        <taxon>Eukaryota</taxon>
        <taxon>Metazoa</taxon>
        <taxon>Chordata</taxon>
        <taxon>Craniata</taxon>
        <taxon>Vertebrata</taxon>
        <taxon>Euteleostomi</taxon>
        <taxon>Lepidosauria</taxon>
        <taxon>Squamata</taxon>
        <taxon>Bifurcata</taxon>
        <taxon>Unidentata</taxon>
        <taxon>Episquamata</taxon>
        <taxon>Toxicofera</taxon>
        <taxon>Iguania</taxon>
        <taxon>Dactyloidae</taxon>
        <taxon>Anolis</taxon>
    </lineage>
</organism>
<reference evidence="6" key="3">
    <citation type="submission" date="2025-09" db="UniProtKB">
        <authorList>
            <consortium name="Ensembl"/>
        </authorList>
    </citation>
    <scope>IDENTIFICATION</scope>
</reference>
<sequence>MQRNTTQSPEEGMQRRRLSWERPSLPPSLSSRMSEPLCLVSPLLGLNRAALAHLRALPGPLLLLGVWGPRGTGKSFLLDQLAGRGTGFGPTPGLWLRWLPHPTRPGTMLVLLDSEGLQEQSEGGEGVSSGLFCLSVLLCTVFVFNSRGAEEPQRELDRLSGCLEGLLRRVRVLEDCPQENSFLLSSVLPEFVWCLRDAAPDCLWDELLRATGHDMGTLLSSSDESEDSPGRSIQRLFPSQKAFCFRPPTLDESERELFPSEKTHPVFQKQLGAFKDYVLSREPRAGVSGEVLCSRLQRFVGALSRDQPILLSETFQSWGAAAPGSTWEEEAEERFLAAEPPRAAPVVEEIPRGSEAHIWGAQEEEWPEEEREGNRWRDPGPGEAVEELDFQPPLGPRAASPAPLPVAMEAPICLIENGPRQPLRINAEALRILQRIHQPVVVVAIVGLYRTGKSYLMNRLAGRGAGGFSLGATVQANTKGIWMWCLPHPLRADQALVLLDTEGLGDVEKSNTENDSWIFALSVLLSSTFVYNSMGTINHYALEQMQYPSGERLGWVALGAPSRAHGELLAGGGPWTSACGGRRFLSPRAQLRDGVIAAHQDEGLGPREPRPGQRLPCLHLGRARLHSAAVPGGRDPHHGGPVPGAGAGEEGRWGRQGGRRGPDLLGRWVAGGVLPPVLGIWECAVSVALRAHLTSFCSFLWPGRPAGTPGGCSASVSMSPQRPPRARTCPSGASGSSSPAASASSSTGRLCGRTCSAWRSSPSRS</sequence>
<dbReference type="AlphaFoldDB" id="A0A803T2Q6"/>
<evidence type="ECO:0000256" key="3">
    <source>
        <dbReference type="PROSITE-ProRule" id="PRU01052"/>
    </source>
</evidence>
<gene>
    <name evidence="6" type="primary">LOC100565543</name>
</gene>
<keyword evidence="7" id="KW-1185">Reference proteome</keyword>
<feature type="compositionally biased region" description="Low complexity" evidence="4">
    <location>
        <begin position="730"/>
        <end position="746"/>
    </location>
</feature>
<feature type="region of interest" description="Disordered" evidence="4">
    <location>
        <begin position="710"/>
        <end position="765"/>
    </location>
</feature>
<dbReference type="GO" id="GO:0003924">
    <property type="term" value="F:GTPase activity"/>
    <property type="evidence" value="ECO:0000318"/>
    <property type="project" value="GO_Central"/>
</dbReference>
<dbReference type="PROSITE" id="PS51715">
    <property type="entry name" value="G_GB1_RHD3"/>
    <property type="match status" value="1"/>
</dbReference>
<reference evidence="6" key="2">
    <citation type="submission" date="2025-08" db="UniProtKB">
        <authorList>
            <consortium name="Ensembl"/>
        </authorList>
    </citation>
    <scope>IDENTIFICATION</scope>
</reference>
<name>A0A803T2Q6_ANOCA</name>
<dbReference type="InParanoid" id="A0A803T2Q6"/>
<dbReference type="GO" id="GO:0005525">
    <property type="term" value="F:GTP binding"/>
    <property type="evidence" value="ECO:0000318"/>
    <property type="project" value="GO_Central"/>
</dbReference>
<dbReference type="InterPro" id="IPR030386">
    <property type="entry name" value="G_GB1_RHD3_dom"/>
</dbReference>
<evidence type="ECO:0000313" key="6">
    <source>
        <dbReference type="Ensembl" id="ENSACAP00000029496.1"/>
    </source>
</evidence>
<dbReference type="InterPro" id="IPR015894">
    <property type="entry name" value="Guanylate-bd_N"/>
</dbReference>
<evidence type="ECO:0000256" key="2">
    <source>
        <dbReference type="ARBA" id="ARBA00023134"/>
    </source>
</evidence>
<reference evidence="6" key="1">
    <citation type="submission" date="2009-12" db="EMBL/GenBank/DDBJ databases">
        <title>The Genome Sequence of Anolis carolinensis (Green Anole Lizard).</title>
        <authorList>
            <consortium name="The Genome Sequencing Platform"/>
            <person name="Di Palma F."/>
            <person name="Alfoldi J."/>
            <person name="Heiman D."/>
            <person name="Young S."/>
            <person name="Grabherr M."/>
            <person name="Johnson J."/>
            <person name="Lander E.S."/>
            <person name="Lindblad-Toh K."/>
        </authorList>
    </citation>
    <scope>NUCLEOTIDE SEQUENCE [LARGE SCALE GENOMIC DNA]</scope>
    <source>
        <strain evidence="6">JBL SC #1</strain>
    </source>
</reference>
<dbReference type="PANTHER" id="PTHR10751">
    <property type="entry name" value="GUANYLATE BINDING PROTEIN"/>
    <property type="match status" value="1"/>
</dbReference>
<feature type="region of interest" description="Disordered" evidence="4">
    <location>
        <begin position="1"/>
        <end position="32"/>
    </location>
</feature>
<dbReference type="Ensembl" id="ENSACAT00000037580.1">
    <property type="protein sequence ID" value="ENSACAP00000029496.1"/>
    <property type="gene ID" value="ENSACAG00000036196.1"/>
</dbReference>
<evidence type="ECO:0000256" key="1">
    <source>
        <dbReference type="ARBA" id="ARBA00022741"/>
    </source>
</evidence>
<accession>A0A803T2Q6</accession>
<dbReference type="InterPro" id="IPR027417">
    <property type="entry name" value="P-loop_NTPase"/>
</dbReference>
<keyword evidence="1" id="KW-0547">Nucleotide-binding</keyword>
<proteinExistence type="inferred from homology"/>
<evidence type="ECO:0000256" key="4">
    <source>
        <dbReference type="SAM" id="MobiDB-lite"/>
    </source>
</evidence>
<evidence type="ECO:0000313" key="7">
    <source>
        <dbReference type="Proteomes" id="UP000001646"/>
    </source>
</evidence>
<evidence type="ECO:0000259" key="5">
    <source>
        <dbReference type="PROSITE" id="PS51715"/>
    </source>
</evidence>
<comment type="similarity">
    <text evidence="3">Belongs to the TRAFAC class dynamin-like GTPase superfamily. GB1/RHD3 GTPase family.</text>
</comment>
<dbReference type="Gene3D" id="3.40.50.300">
    <property type="entry name" value="P-loop containing nucleotide triphosphate hydrolases"/>
    <property type="match status" value="2"/>
</dbReference>
<protein>
    <recommendedName>
        <fullName evidence="5">GB1/RHD3-type G domain-containing protein</fullName>
    </recommendedName>
</protein>
<feature type="compositionally biased region" description="Low complexity" evidence="4">
    <location>
        <begin position="21"/>
        <end position="32"/>
    </location>
</feature>
<feature type="domain" description="GB1/RHD3-type G" evidence="5">
    <location>
        <begin position="437"/>
        <end position="547"/>
    </location>
</feature>
<dbReference type="Proteomes" id="UP000001646">
    <property type="component" value="Unplaced"/>
</dbReference>
<keyword evidence="2" id="KW-0342">GTP-binding</keyword>
<feature type="region of interest" description="Disordered" evidence="4">
    <location>
        <begin position="629"/>
        <end position="659"/>
    </location>
</feature>
<dbReference type="GeneTree" id="ENSGT00940000154265"/>
<dbReference type="SUPFAM" id="SSF52540">
    <property type="entry name" value="P-loop containing nucleoside triphosphate hydrolases"/>
    <property type="match status" value="2"/>
</dbReference>
<dbReference type="Pfam" id="PF02263">
    <property type="entry name" value="GBP"/>
    <property type="match status" value="2"/>
</dbReference>